<evidence type="ECO:0000313" key="4">
    <source>
        <dbReference type="Proteomes" id="UP001227964"/>
    </source>
</evidence>
<sequence length="356" mass="38511">MFRNKNKIGKLASTVMASAVTTAIFLGFGNLAQAEGAADYYEGKTVKIVVGFNPGGGYDEYARMIAPELEKRIGATVIVENQPGGGGLLALNRLAQSGDDKTMMLASSESAALAQLTDRPGTRFDLSKVTWLGRAVVDTRMAMWSAENPERTFEEALATMKSEGSRWGATGLTDSVSDATAAMAEALNLTSDELSIVLGYDGTSAIALAVVRGEADGVVVSSTSAINYVGDDSLVPLAALDRERDALFPDTPTIFEVGNLDEEGERWMDFRSNITTLGRALVMHEDVDPERADFLAGHLEDILTDDEFIEKAKDMNRPINFLSAADLNKLIQNIFADLSDKRKAEIKHVLTEKFIR</sequence>
<evidence type="ECO:0000256" key="2">
    <source>
        <dbReference type="SAM" id="SignalP"/>
    </source>
</evidence>
<accession>A0ABT7IHX7</accession>
<dbReference type="Gene3D" id="3.40.190.150">
    <property type="entry name" value="Bordetella uptake gene, domain 1"/>
    <property type="match status" value="1"/>
</dbReference>
<comment type="similarity">
    <text evidence="1">Belongs to the UPF0065 (bug) family.</text>
</comment>
<keyword evidence="2" id="KW-0732">Signal</keyword>
<dbReference type="Gene3D" id="3.40.190.10">
    <property type="entry name" value="Periplasmic binding protein-like II"/>
    <property type="match status" value="1"/>
</dbReference>
<gene>
    <name evidence="3" type="ORF">QPM17_19205</name>
</gene>
<evidence type="ECO:0000256" key="1">
    <source>
        <dbReference type="ARBA" id="ARBA00006987"/>
    </source>
</evidence>
<comment type="caution">
    <text evidence="3">The sequence shown here is derived from an EMBL/GenBank/DDBJ whole genome shotgun (WGS) entry which is preliminary data.</text>
</comment>
<feature type="signal peptide" evidence="2">
    <location>
        <begin position="1"/>
        <end position="34"/>
    </location>
</feature>
<feature type="chain" id="PRO_5045448410" evidence="2">
    <location>
        <begin position="35"/>
        <end position="356"/>
    </location>
</feature>
<dbReference type="Proteomes" id="UP001227964">
    <property type="component" value="Unassembled WGS sequence"/>
</dbReference>
<protein>
    <submittedName>
        <fullName evidence="3">Tripartite tricarboxylate transporter substrate-binding protein</fullName>
    </submittedName>
</protein>
<proteinExistence type="inferred from homology"/>
<dbReference type="InterPro" id="IPR042100">
    <property type="entry name" value="Bug_dom1"/>
</dbReference>
<keyword evidence="4" id="KW-1185">Reference proteome</keyword>
<dbReference type="InterPro" id="IPR005064">
    <property type="entry name" value="BUG"/>
</dbReference>
<name>A0ABT7IHX7_9GAMM</name>
<dbReference type="PANTHER" id="PTHR42928:SF5">
    <property type="entry name" value="BLR1237 PROTEIN"/>
    <property type="match status" value="1"/>
</dbReference>
<dbReference type="EMBL" id="JASSVS010000012">
    <property type="protein sequence ID" value="MDL0433273.1"/>
    <property type="molecule type" value="Genomic_DNA"/>
</dbReference>
<dbReference type="PANTHER" id="PTHR42928">
    <property type="entry name" value="TRICARBOXYLATE-BINDING PROTEIN"/>
    <property type="match status" value="1"/>
</dbReference>
<organism evidence="3 4">
    <name type="scientific">Marinobacter azerbaijanicus</name>
    <dbReference type="NCBI Taxonomy" id="3050455"/>
    <lineage>
        <taxon>Bacteria</taxon>
        <taxon>Pseudomonadati</taxon>
        <taxon>Pseudomonadota</taxon>
        <taxon>Gammaproteobacteria</taxon>
        <taxon>Pseudomonadales</taxon>
        <taxon>Marinobacteraceae</taxon>
        <taxon>Marinobacter</taxon>
    </lineage>
</organism>
<dbReference type="RefSeq" id="WP_285392935.1">
    <property type="nucleotide sequence ID" value="NZ_JASSVS010000012.1"/>
</dbReference>
<dbReference type="Pfam" id="PF03401">
    <property type="entry name" value="TctC"/>
    <property type="match status" value="1"/>
</dbReference>
<reference evidence="3 4" key="1">
    <citation type="submission" date="2023-06" db="EMBL/GenBank/DDBJ databases">
        <title>Marinobacter azerbaijanicus a moderately halophilic, isolated from Urmia Lake in Azerbaijan region of Iran.</title>
        <authorList>
            <person name="Sanchez-Porro C."/>
            <person name="Aghdam E.M."/>
            <person name="Saheb S.M."/>
            <person name="Tarhriz V."/>
            <person name="Kazemi E."/>
            <person name="Ammozegar M.A."/>
            <person name="Ventosa A."/>
            <person name="Hejazi M.S."/>
        </authorList>
    </citation>
    <scope>NUCLEOTIDE SEQUENCE [LARGE SCALE GENOMIC DNA]</scope>
    <source>
        <strain evidence="3 4">TBZ242</strain>
    </source>
</reference>
<evidence type="ECO:0000313" key="3">
    <source>
        <dbReference type="EMBL" id="MDL0433273.1"/>
    </source>
</evidence>